<evidence type="ECO:0000256" key="4">
    <source>
        <dbReference type="ARBA" id="ARBA00022737"/>
    </source>
</evidence>
<feature type="domain" description="S1 motif" evidence="8">
    <location>
        <begin position="390"/>
        <end position="459"/>
    </location>
</feature>
<dbReference type="SMART" id="SM00386">
    <property type="entry name" value="HAT"/>
    <property type="match status" value="5"/>
</dbReference>
<dbReference type="InterPro" id="IPR048058">
    <property type="entry name" value="Rrp5_S1_rpt_hs11_sc8"/>
</dbReference>
<evidence type="ECO:0000256" key="6">
    <source>
        <dbReference type="ARBA" id="ARBA00026188"/>
    </source>
</evidence>
<proteinExistence type="predicted"/>
<reference evidence="9" key="2">
    <citation type="submission" date="2021-01" db="EMBL/GenBank/DDBJ databases">
        <authorList>
            <person name="Schikora-Tamarit M.A."/>
        </authorList>
    </citation>
    <scope>NUCLEOTIDE SEQUENCE</scope>
    <source>
        <strain evidence="9">CBS6075</strain>
    </source>
</reference>
<dbReference type="FunFam" id="2.40.50.140:FF:000103">
    <property type="entry name" value="protein RRP5 homolog"/>
    <property type="match status" value="4"/>
</dbReference>
<feature type="compositionally biased region" description="Basic and acidic residues" evidence="7">
    <location>
        <begin position="10"/>
        <end position="21"/>
    </location>
</feature>
<dbReference type="GO" id="GO:0032040">
    <property type="term" value="C:small-subunit processome"/>
    <property type="evidence" value="ECO:0007669"/>
    <property type="project" value="TreeGrafter"/>
</dbReference>
<dbReference type="PANTHER" id="PTHR23270:SF10">
    <property type="entry name" value="PROTEIN RRP5 HOMOLOG"/>
    <property type="match status" value="1"/>
</dbReference>
<feature type="domain" description="S1 motif" evidence="8">
    <location>
        <begin position="1043"/>
        <end position="1112"/>
    </location>
</feature>
<dbReference type="OrthoDB" id="412781at2759"/>
<feature type="domain" description="S1 motif" evidence="8">
    <location>
        <begin position="850"/>
        <end position="926"/>
    </location>
</feature>
<feature type="region of interest" description="Disordered" evidence="7">
    <location>
        <begin position="1"/>
        <end position="21"/>
    </location>
</feature>
<evidence type="ECO:0000256" key="1">
    <source>
        <dbReference type="ARBA" id="ARBA00004604"/>
    </source>
</evidence>
<dbReference type="PANTHER" id="PTHR23270">
    <property type="entry name" value="PROGRAMMED CELL DEATH PROTEIN 11 PRE-RRNA PROCESSING PROTEIN RRP5"/>
    <property type="match status" value="1"/>
</dbReference>
<keyword evidence="4" id="KW-0677">Repeat</keyword>
<dbReference type="GO" id="GO:0006364">
    <property type="term" value="P:rRNA processing"/>
    <property type="evidence" value="ECO:0007669"/>
    <property type="project" value="UniProtKB-KW"/>
</dbReference>
<keyword evidence="10" id="KW-1185">Reference proteome</keyword>
<feature type="compositionally biased region" description="Acidic residues" evidence="7">
    <location>
        <begin position="136"/>
        <end position="155"/>
    </location>
</feature>
<organism evidence="9 10">
    <name type="scientific">Ogataea philodendri</name>
    <dbReference type="NCBI Taxonomy" id="1378263"/>
    <lineage>
        <taxon>Eukaryota</taxon>
        <taxon>Fungi</taxon>
        <taxon>Dikarya</taxon>
        <taxon>Ascomycota</taxon>
        <taxon>Saccharomycotina</taxon>
        <taxon>Pichiomycetes</taxon>
        <taxon>Pichiales</taxon>
        <taxon>Pichiaceae</taxon>
        <taxon>Ogataea</taxon>
    </lineage>
</organism>
<dbReference type="Pfam" id="PF05843">
    <property type="entry name" value="Suf"/>
    <property type="match status" value="1"/>
</dbReference>
<dbReference type="RefSeq" id="XP_046064331.1">
    <property type="nucleotide sequence ID" value="XM_046208072.1"/>
</dbReference>
<sequence>MVESQKRKRAESEDGAGDKKSLLSKSAEISFPRGGGSVLTPLEVKEVANEAVQDALLESKQTKRSKKAKIAKVVDVPEESISIDHVSFKNLIPGSLVLGKVKQINRMELVLSLTENLDGYIPITNISAELTAQLQEYEDEQDQSEEEPEQGEGEDTIVNGALPTKKIPFPQLSSRFEVGQWLRAIVVESSKSKKKRLELSVDPVKVNQAMENDDLVVNTLIQASVKSIEDHGLILSFSKDKVGGFISKKSLSGPVDVGSVILVAVAKKDGRTLVCGPVSKFASVQTISSVDAILPGMGVDALVKETTKEGLVCKLFGVADATIPLVHLGKFEYSELKNSFAVGSKVKARVIVSYLKAGDRRFIVSILPHIKSLALNTFEDGTALEAFPIGHVFESVTIKGKDSSFIYVDVGSRFAIGQAHITRVSDNKDLDMDFKIGSTHQARVLGFSATDNTYILTLDKQQIERKFLRVEDIPAGELVDCEVRSVDADKGIVVKFENEFEGIVPPVYMSDVKLIYPERKFKIGSHIKGRVLRIINHGGKARIEVTLKKSLVNIDDEDVVSDIKNVQVGQKTFATIEKILPSGCVVRFFGFVKAFLPNSEISETFVKRAEDHVKLGQTIRVRVLSVDPENNKLKVSCRVSEALSDGQKQVLNTIVPGRSIVDVQVVEKEKDSVIVELTESGLRGVIYAGHLGDGNYEQSRAQLKRLEIGAQLTTLVLEKDVRSRVVKLSAKSTLIEDAQNEKLPISYKDIEINNESLHGYVKSVTANGVFVSFGNGLTGLVLPRYAVEKSGDDIQKMFVTNQSITCHVIRVDDANKRFLLSLKKQASKSSEPAVNPVDESIKLLDDYSLGKVTKAKIRSVKSTQLNVQLSDNLQGRIDVSELFDKVSDIKDQKKPLSQFQPGDVLDVKVIGYHDSRNHRFLPISHKRTNQTVLELSAKKSALKSSKPVVPTSIGDLHLDDEIVGYINNFARGFVWVTISPNLKGRISLMDLSDDASKFENLEKEYPIGSVLNVKVIGLDTEHNSLSLSSRSNVISSLADVKVGTVIPAKVTKTRESYVVVELGKQVSAISFITDALNDYTDKLDDIFSTNDICAATVLEVDNSNKKVYVSLRTKDSKNKRIGSYSDVAPGDVVRGFVKNVANNGLYVALGRTVHALVRVADLSDSYLKEWKHFYQVHQPVLGKIIKADGENQILMTLKSSEVNGDTDLLKRFDQIQKDEIYEGSVRRATEFGVFVNLDGTLNVSGLCHHSQIANQPVTNVESLFNEGDRVKVKILAVDLEKKQLSLGMKASYFTDEIEDQPVEEDEDEVMSDDSVIDNAYGQDSQSEDESDFSDSSEDAATDGLSAGFDWTASILDQAKEEDSDDDELDKPKKKRRKVVAEDQTGDLDSRAPQSVGDFERLLVGNPDSSILWMNYMSFQIQISEIEKAREIGERALKTINYREEQEKLNIWIALLNLENMFGTDESLEATFKRSCQYMDPYVMYQKLAAIYIASEKFEQVDQLYTNMCKKFGSQHTSVWVAFGSFLLQQQESERAREVLVKALQVLTKRDHVEVVKKFSQLEFNKGDPEHGRSLFEGLLSDVPKRIDLWNVYLDQEIKLGDRTKVEALFERIVARKLTRKQAKFFFGKWLEFEEKQQDEKACDYVKAKAVEFAQGLSKE</sequence>
<dbReference type="Pfam" id="PF00575">
    <property type="entry name" value="S1"/>
    <property type="match status" value="3"/>
</dbReference>
<name>A0A9P8PET8_9ASCO</name>
<dbReference type="SUPFAM" id="SSF50249">
    <property type="entry name" value="Nucleic acid-binding proteins"/>
    <property type="match status" value="12"/>
</dbReference>
<comment type="caution">
    <text evidence="9">The sequence shown here is derived from an EMBL/GenBank/DDBJ whole genome shotgun (WGS) entry which is preliminary data.</text>
</comment>
<feature type="domain" description="S1 motif" evidence="8">
    <location>
        <begin position="1130"/>
        <end position="1198"/>
    </location>
</feature>
<keyword evidence="2" id="KW-0698">rRNA processing</keyword>
<comment type="subcellular location">
    <subcellularLocation>
        <location evidence="1">Nucleus</location>
        <location evidence="1">Nucleolus</location>
    </subcellularLocation>
</comment>
<feature type="domain" description="S1 motif" evidence="8">
    <location>
        <begin position="652"/>
        <end position="731"/>
    </location>
</feature>
<evidence type="ECO:0000259" key="8">
    <source>
        <dbReference type="PROSITE" id="PS50126"/>
    </source>
</evidence>
<evidence type="ECO:0000313" key="10">
    <source>
        <dbReference type="Proteomes" id="UP000769157"/>
    </source>
</evidence>
<dbReference type="CDD" id="cd05706">
    <property type="entry name" value="S1_Rrp5_repeat_sc10"/>
    <property type="match status" value="1"/>
</dbReference>
<feature type="domain" description="S1 motif" evidence="8">
    <location>
        <begin position="569"/>
        <end position="638"/>
    </location>
</feature>
<accession>A0A9P8PET8</accession>
<feature type="domain" description="S1 motif" evidence="8">
    <location>
        <begin position="476"/>
        <end position="548"/>
    </location>
</feature>
<dbReference type="InterPro" id="IPR045209">
    <property type="entry name" value="Rrp5"/>
</dbReference>
<feature type="domain" description="S1 motif" evidence="8">
    <location>
        <begin position="296"/>
        <end position="367"/>
    </location>
</feature>
<dbReference type="Gene3D" id="2.40.50.140">
    <property type="entry name" value="Nucleic acid-binding proteins"/>
    <property type="match status" value="10"/>
</dbReference>
<feature type="compositionally biased region" description="Acidic residues" evidence="7">
    <location>
        <begin position="1325"/>
        <end position="1340"/>
    </location>
</feature>
<reference evidence="9" key="1">
    <citation type="journal article" date="2021" name="Open Biol.">
        <title>Shared evolutionary footprints suggest mitochondrial oxidative damage underlies multiple complex I losses in fungi.</title>
        <authorList>
            <person name="Schikora-Tamarit M.A."/>
            <person name="Marcet-Houben M."/>
            <person name="Nosek J."/>
            <person name="Gabaldon T."/>
        </authorList>
    </citation>
    <scope>NUCLEOTIDE SEQUENCE</scope>
    <source>
        <strain evidence="9">CBS6075</strain>
    </source>
</reference>
<feature type="region of interest" description="Disordered" evidence="7">
    <location>
        <begin position="1357"/>
        <end position="1392"/>
    </location>
</feature>
<keyword evidence="3" id="KW-0597">Phosphoprotein</keyword>
<gene>
    <name evidence="9" type="ORF">OGAPHI_000674</name>
</gene>
<dbReference type="CDD" id="cd05702">
    <property type="entry name" value="S1_Rrp5_repeat_hs11_sc8"/>
    <property type="match status" value="1"/>
</dbReference>
<feature type="domain" description="S1 motif" evidence="8">
    <location>
        <begin position="1218"/>
        <end position="1289"/>
    </location>
</feature>
<evidence type="ECO:0000256" key="5">
    <source>
        <dbReference type="ARBA" id="ARBA00023242"/>
    </source>
</evidence>
<dbReference type="SMART" id="SM00316">
    <property type="entry name" value="S1"/>
    <property type="match status" value="13"/>
</dbReference>
<dbReference type="CDD" id="cd05703">
    <property type="entry name" value="S1_Rrp5_repeat_hs12_sc9"/>
    <property type="match status" value="1"/>
</dbReference>
<dbReference type="PROSITE" id="PS50126">
    <property type="entry name" value="S1"/>
    <property type="match status" value="12"/>
</dbReference>
<evidence type="ECO:0000313" key="9">
    <source>
        <dbReference type="EMBL" id="KAH3670963.1"/>
    </source>
</evidence>
<dbReference type="FunFam" id="2.40.50.140:FF:000266">
    <property type="entry name" value="rRNA biogenesis protein rrp5"/>
    <property type="match status" value="1"/>
</dbReference>
<evidence type="ECO:0000256" key="2">
    <source>
        <dbReference type="ARBA" id="ARBA00022552"/>
    </source>
</evidence>
<dbReference type="FunFam" id="1.25.40.10:FF:000065">
    <property type="entry name" value="Programmed cell death 11"/>
    <property type="match status" value="1"/>
</dbReference>
<feature type="domain" description="S1 motif" evidence="8">
    <location>
        <begin position="754"/>
        <end position="823"/>
    </location>
</feature>
<feature type="region of interest" description="Disordered" evidence="7">
    <location>
        <begin position="1318"/>
        <end position="1343"/>
    </location>
</feature>
<dbReference type="SUPFAM" id="SSF48452">
    <property type="entry name" value="TPR-like"/>
    <property type="match status" value="2"/>
</dbReference>
<dbReference type="GeneID" id="70232642"/>
<keyword evidence="5" id="KW-0539">Nucleus</keyword>
<feature type="region of interest" description="Disordered" evidence="7">
    <location>
        <begin position="136"/>
        <end position="157"/>
    </location>
</feature>
<dbReference type="Gene3D" id="1.25.40.10">
    <property type="entry name" value="Tetratricopeptide repeat domain"/>
    <property type="match status" value="1"/>
</dbReference>
<evidence type="ECO:0000256" key="7">
    <source>
        <dbReference type="SAM" id="MobiDB-lite"/>
    </source>
</evidence>
<protein>
    <recommendedName>
        <fullName evidence="6">mRNA 3'-end-processing protein RNA14</fullName>
    </recommendedName>
</protein>
<evidence type="ECO:0000256" key="3">
    <source>
        <dbReference type="ARBA" id="ARBA00022553"/>
    </source>
</evidence>
<dbReference type="CDD" id="cd05693">
    <property type="entry name" value="S1_Rrp5_repeat_hs1_sc1"/>
    <property type="match status" value="1"/>
</dbReference>
<dbReference type="FunFam" id="2.40.50.140:FF:000155">
    <property type="entry name" value="rRNA biogenesis protein RRP5"/>
    <property type="match status" value="1"/>
</dbReference>
<dbReference type="GO" id="GO:0003723">
    <property type="term" value="F:RNA binding"/>
    <property type="evidence" value="ECO:0007669"/>
    <property type="project" value="TreeGrafter"/>
</dbReference>
<dbReference type="InterPro" id="IPR011990">
    <property type="entry name" value="TPR-like_helical_dom_sf"/>
</dbReference>
<dbReference type="Proteomes" id="UP000769157">
    <property type="component" value="Unassembled WGS sequence"/>
</dbReference>
<dbReference type="EMBL" id="JAEUBE010000084">
    <property type="protein sequence ID" value="KAH3670963.1"/>
    <property type="molecule type" value="Genomic_DNA"/>
</dbReference>
<dbReference type="InterPro" id="IPR003029">
    <property type="entry name" value="S1_domain"/>
</dbReference>
<feature type="compositionally biased region" description="Acidic residues" evidence="7">
    <location>
        <begin position="1359"/>
        <end position="1368"/>
    </location>
</feature>
<dbReference type="InterPro" id="IPR003107">
    <property type="entry name" value="HAT"/>
</dbReference>
<dbReference type="InterPro" id="IPR048059">
    <property type="entry name" value="Rrp5_S1_rpt_hs1_sc1"/>
</dbReference>
<dbReference type="InterPro" id="IPR008847">
    <property type="entry name" value="Suf"/>
</dbReference>
<feature type="domain" description="S1 motif" evidence="8">
    <location>
        <begin position="959"/>
        <end position="1030"/>
    </location>
</feature>
<feature type="domain" description="S1 motif" evidence="8">
    <location>
        <begin position="94"/>
        <end position="202"/>
    </location>
</feature>
<dbReference type="InterPro" id="IPR012340">
    <property type="entry name" value="NA-bd_OB-fold"/>
</dbReference>